<evidence type="ECO:0000256" key="2">
    <source>
        <dbReference type="PIRNR" id="PIRNR002070"/>
    </source>
</evidence>
<dbReference type="CDD" id="cd04496">
    <property type="entry name" value="SSB_OBF"/>
    <property type="match status" value="1"/>
</dbReference>
<proteinExistence type="predicted"/>
<keyword evidence="6" id="KW-1185">Reference proteome</keyword>
<dbReference type="PIRSF" id="PIRSF002070">
    <property type="entry name" value="SSB"/>
    <property type="match status" value="1"/>
</dbReference>
<organism evidence="5 6">
    <name type="scientific">Butyribacter intestini</name>
    <dbReference type="NCBI Taxonomy" id="1703332"/>
    <lineage>
        <taxon>Bacteria</taxon>
        <taxon>Bacillati</taxon>
        <taxon>Bacillota</taxon>
        <taxon>Clostridia</taxon>
        <taxon>Lachnospirales</taxon>
        <taxon>Lachnospiraceae</taxon>
        <taxon>Butyribacter</taxon>
    </lineage>
</organism>
<dbReference type="InterPro" id="IPR011344">
    <property type="entry name" value="ssDNA-bd"/>
</dbReference>
<protein>
    <recommendedName>
        <fullName evidence="2 3">Single-stranded DNA-binding protein</fullName>
    </recommendedName>
</protein>
<feature type="region of interest" description="Disordered" evidence="4">
    <location>
        <begin position="106"/>
        <end position="133"/>
    </location>
</feature>
<sequence length="133" mass="15084">MNKIILLGNMTRNPKTTRKMAEDGNEVVITKFDLAVNRRSKRDGESDADFFHCTSFGKQAEFVERYFHSGSRVLVIGRVQNNNYTTREGSKVYGFSIITEEVEFAQKKSAEKPANKDGDFSSATDEDQLFDGR</sequence>
<feature type="compositionally biased region" description="Acidic residues" evidence="4">
    <location>
        <begin position="124"/>
        <end position="133"/>
    </location>
</feature>
<evidence type="ECO:0000313" key="6">
    <source>
        <dbReference type="Proteomes" id="UP000050833"/>
    </source>
</evidence>
<reference evidence="5 6" key="1">
    <citation type="submission" date="2015-10" db="EMBL/GenBank/DDBJ databases">
        <title>Butyribacter intestini gen. nov., sp. nov., a butyric acid-producing bacterium of the family Lachnospiraceae isolated from the human faeces.</title>
        <authorList>
            <person name="Zou Y."/>
            <person name="Xue W."/>
            <person name="Luo G."/>
            <person name="Lv M."/>
        </authorList>
    </citation>
    <scope>NUCLEOTIDE SEQUENCE [LARGE SCALE GENOMIC DNA]</scope>
    <source>
        <strain evidence="5 6">TF01-11</strain>
    </source>
</reference>
<dbReference type="Gene3D" id="2.40.50.140">
    <property type="entry name" value="Nucleic acid-binding proteins"/>
    <property type="match status" value="1"/>
</dbReference>
<keyword evidence="1 2" id="KW-0238">DNA-binding</keyword>
<evidence type="ECO:0000256" key="4">
    <source>
        <dbReference type="SAM" id="MobiDB-lite"/>
    </source>
</evidence>
<feature type="compositionally biased region" description="Basic and acidic residues" evidence="4">
    <location>
        <begin position="106"/>
        <end position="119"/>
    </location>
</feature>
<dbReference type="PROSITE" id="PS50935">
    <property type="entry name" value="SSB"/>
    <property type="match status" value="1"/>
</dbReference>
<comment type="caution">
    <text evidence="5">The sequence shown here is derived from an EMBL/GenBank/DDBJ whole genome shotgun (WGS) entry which is preliminary data.</text>
</comment>
<dbReference type="RefSeq" id="WP_055941618.1">
    <property type="nucleotide sequence ID" value="NZ_LLKB01000001.1"/>
</dbReference>
<dbReference type="GO" id="GO:0003697">
    <property type="term" value="F:single-stranded DNA binding"/>
    <property type="evidence" value="ECO:0007669"/>
    <property type="project" value="InterPro"/>
</dbReference>
<dbReference type="Proteomes" id="UP000050833">
    <property type="component" value="Unassembled WGS sequence"/>
</dbReference>
<dbReference type="AlphaFoldDB" id="A0AAW3JU37"/>
<dbReference type="PANTHER" id="PTHR10302:SF27">
    <property type="entry name" value="SINGLE-STRANDED DNA-BINDING PROTEIN"/>
    <property type="match status" value="1"/>
</dbReference>
<evidence type="ECO:0000256" key="1">
    <source>
        <dbReference type="ARBA" id="ARBA00023125"/>
    </source>
</evidence>
<name>A0AAW3JU37_9FIRM</name>
<evidence type="ECO:0000313" key="5">
    <source>
        <dbReference type="EMBL" id="KQC86257.1"/>
    </source>
</evidence>
<dbReference type="Pfam" id="PF00436">
    <property type="entry name" value="SSB"/>
    <property type="match status" value="1"/>
</dbReference>
<accession>A0AAW3JU37</accession>
<dbReference type="EMBL" id="LLKB01000001">
    <property type="protein sequence ID" value="KQC86257.1"/>
    <property type="molecule type" value="Genomic_DNA"/>
</dbReference>
<gene>
    <name evidence="5" type="ORF">APZ18_03455</name>
</gene>
<dbReference type="InterPro" id="IPR000424">
    <property type="entry name" value="Primosome_PriB/ssb"/>
</dbReference>
<dbReference type="GO" id="GO:0009295">
    <property type="term" value="C:nucleoid"/>
    <property type="evidence" value="ECO:0007669"/>
    <property type="project" value="TreeGrafter"/>
</dbReference>
<dbReference type="InterPro" id="IPR012340">
    <property type="entry name" value="NA-bd_OB-fold"/>
</dbReference>
<dbReference type="GO" id="GO:0006260">
    <property type="term" value="P:DNA replication"/>
    <property type="evidence" value="ECO:0007669"/>
    <property type="project" value="InterPro"/>
</dbReference>
<dbReference type="NCBIfam" id="TIGR00621">
    <property type="entry name" value="ssb"/>
    <property type="match status" value="1"/>
</dbReference>
<dbReference type="SUPFAM" id="SSF50249">
    <property type="entry name" value="Nucleic acid-binding proteins"/>
    <property type="match status" value="1"/>
</dbReference>
<evidence type="ECO:0000256" key="3">
    <source>
        <dbReference type="RuleBase" id="RU000524"/>
    </source>
</evidence>
<dbReference type="PANTHER" id="PTHR10302">
    <property type="entry name" value="SINGLE-STRANDED DNA-BINDING PROTEIN"/>
    <property type="match status" value="1"/>
</dbReference>